<keyword evidence="1" id="KW-1133">Transmembrane helix</keyword>
<keyword evidence="1" id="KW-0812">Transmembrane</keyword>
<evidence type="ECO:0000256" key="1">
    <source>
        <dbReference type="SAM" id="Phobius"/>
    </source>
</evidence>
<sequence>MHNLVWLIVTISVGLIFGFLSGGLFSADYTSFWSALGSIGTLGAWYFLYEQSKATNEQLKLTSEQVRQTNMQLQTIYRTEITNSIEKIIEYLLEEGKVRFDRVSWINAAMEVDNIAMLIKYLPKEVQEIDTERYARLLDSKLPVNLFQSESLHQSSLLIDQMDKVHSRKGVYSHGFVKCNMEFAGREHALKLYMFTREYEFAVPQDFRFRAGNFFWTNPDVDTFKCPDCLNVINK</sequence>
<evidence type="ECO:0000313" key="2">
    <source>
        <dbReference type="EMBL" id="EPP24970.1"/>
    </source>
</evidence>
<evidence type="ECO:0000313" key="3">
    <source>
        <dbReference type="Proteomes" id="UP000014854"/>
    </source>
</evidence>
<dbReference type="AlphaFoldDB" id="S7JRW7"/>
<proteinExistence type="predicted"/>
<feature type="transmembrane region" description="Helical" evidence="1">
    <location>
        <begin position="31"/>
        <end position="49"/>
    </location>
</feature>
<feature type="transmembrane region" description="Helical" evidence="1">
    <location>
        <begin position="5"/>
        <end position="25"/>
    </location>
</feature>
<gene>
    <name evidence="2" type="ORF">L910_0119</name>
</gene>
<dbReference type="Proteomes" id="UP000014854">
    <property type="component" value="Unassembled WGS sequence"/>
</dbReference>
<comment type="caution">
    <text evidence="2">The sequence shown here is derived from an EMBL/GenBank/DDBJ whole genome shotgun (WGS) entry which is preliminary data.</text>
</comment>
<dbReference type="PATRIC" id="fig|1336752.4.peg.119"/>
<dbReference type="EMBL" id="ASXS01000001">
    <property type="protein sequence ID" value="EPP24970.1"/>
    <property type="molecule type" value="Genomic_DNA"/>
</dbReference>
<keyword evidence="1" id="KW-0472">Membrane</keyword>
<protein>
    <submittedName>
        <fullName evidence="2">Uncharacterized protein</fullName>
    </submittedName>
</protein>
<name>S7JRW7_VIBFL</name>
<organism evidence="2 3">
    <name type="scientific">Vibrio fluvialis PG41</name>
    <dbReference type="NCBI Taxonomy" id="1336752"/>
    <lineage>
        <taxon>Bacteria</taxon>
        <taxon>Pseudomonadati</taxon>
        <taxon>Pseudomonadota</taxon>
        <taxon>Gammaproteobacteria</taxon>
        <taxon>Vibrionales</taxon>
        <taxon>Vibrionaceae</taxon>
        <taxon>Vibrio</taxon>
    </lineage>
</organism>
<reference evidence="2 3" key="1">
    <citation type="journal article" date="2013" name="Gut Pathog.">
        <title>Evidence of a new metabolic capacity in an emerging diarrheal pathogen: lessons from the draft genomes of Vibrio fluvialis strains PG41 and I21563.</title>
        <authorList>
            <person name="Khatri I."/>
            <person name="Mahajan S."/>
            <person name="Dureja C."/>
            <person name="Subramanian S."/>
            <person name="Raychaudhuri S."/>
        </authorList>
    </citation>
    <scope>NUCLEOTIDE SEQUENCE [LARGE SCALE GENOMIC DNA]</scope>
    <source>
        <strain evidence="2 3">PG41</strain>
    </source>
</reference>
<accession>S7JRW7</accession>
<dbReference type="RefSeq" id="WP_020327527.1">
    <property type="nucleotide sequence ID" value="NZ_ASXS01000001.1"/>
</dbReference>